<feature type="transmembrane region" description="Helical" evidence="6">
    <location>
        <begin position="249"/>
        <end position="271"/>
    </location>
</feature>
<organism evidence="8 9">
    <name type="scientific">Parambassis ranga</name>
    <name type="common">Indian glassy fish</name>
    <dbReference type="NCBI Taxonomy" id="210632"/>
    <lineage>
        <taxon>Eukaryota</taxon>
        <taxon>Metazoa</taxon>
        <taxon>Chordata</taxon>
        <taxon>Craniata</taxon>
        <taxon>Vertebrata</taxon>
        <taxon>Euteleostomi</taxon>
        <taxon>Actinopterygii</taxon>
        <taxon>Neopterygii</taxon>
        <taxon>Teleostei</taxon>
        <taxon>Neoteleostei</taxon>
        <taxon>Acanthomorphata</taxon>
        <taxon>Ovalentaria</taxon>
        <taxon>Ambassidae</taxon>
        <taxon>Parambassis</taxon>
    </lineage>
</organism>
<proteinExistence type="predicted"/>
<dbReference type="Pfam" id="PF00001">
    <property type="entry name" value="7tm_1"/>
    <property type="match status" value="1"/>
</dbReference>
<evidence type="ECO:0000256" key="6">
    <source>
        <dbReference type="SAM" id="Phobius"/>
    </source>
</evidence>
<sequence>MMEVTFLPISVLGIILNLFVLVVFCLHKKACTAPEIYLSNLAAADFLLMCRFPFEVLVLANDYMSSAICKLISTIIYMNTSCSCGFLVLVSIDHYLALVHPLSHERLRRPICAKLGCVLVWTLGFLLNVDVIVYFKAVRDPENNVTECSSVYPSRSHDVLFSVLYSTFTFFLPLCIMSFCTVSILHVLRNRVTESSNTQKVEHRATTLVLAVLLVFVICWLPGQIARVLHLFLLYTTKDECLVKLLRLIRVFSFFLGIFNNALNPILYVFLSAEKLRNYSSSAEHKQQPQDTLPHIQQTQRKQGAPRTSPNQVKKPRRAEVNYCPDYPTGQSQESLEEDRVALLSEVTKRNNQQVVKEKMEKTFAYRRHEVIEDRPFIGEFKKRWPALFFEHEVEAEFKRITTAPLRSKFMQQLDHHSAKLMTIFKRKGGAAGRKIRNIMADLAKNDAIEMRRACVLKALMVYLNEDPEDLIKEYTDVEDNQEAMDQTVLGIFAIKRDGAELTDGLEDVGIIIEGVEVLHELDNIANAVAILFGLMYSLDLSYPTNLTYTFEVLQKLVMELDGKKLSTKAQVLKNKLFEGTF</sequence>
<feature type="region of interest" description="Disordered" evidence="5">
    <location>
        <begin position="281"/>
        <end position="336"/>
    </location>
</feature>
<dbReference type="AlphaFoldDB" id="A0A6P7HRB6"/>
<comment type="subcellular location">
    <subcellularLocation>
        <location evidence="1">Membrane</location>
    </subcellularLocation>
</comment>
<evidence type="ECO:0000256" key="4">
    <source>
        <dbReference type="ARBA" id="ARBA00023136"/>
    </source>
</evidence>
<dbReference type="PROSITE" id="PS50262">
    <property type="entry name" value="G_PROTEIN_RECEP_F1_2"/>
    <property type="match status" value="1"/>
</dbReference>
<dbReference type="PANTHER" id="PTHR31025">
    <property type="entry name" value="SI:CH211-196P9.1-RELATED"/>
    <property type="match status" value="1"/>
</dbReference>
<feature type="compositionally biased region" description="Polar residues" evidence="5">
    <location>
        <begin position="289"/>
        <end position="312"/>
    </location>
</feature>
<protein>
    <submittedName>
        <fullName evidence="9">B2 bradykinin receptor-like</fullName>
    </submittedName>
</protein>
<dbReference type="RefSeq" id="XP_028254551.1">
    <property type="nucleotide sequence ID" value="XM_028398750.1"/>
</dbReference>
<keyword evidence="4 6" id="KW-0472">Membrane</keyword>
<dbReference type="SUPFAM" id="SSF81321">
    <property type="entry name" value="Family A G protein-coupled receptor-like"/>
    <property type="match status" value="1"/>
</dbReference>
<dbReference type="OrthoDB" id="8952220at2759"/>
<evidence type="ECO:0000256" key="2">
    <source>
        <dbReference type="ARBA" id="ARBA00022692"/>
    </source>
</evidence>
<gene>
    <name evidence="9" type="primary">LOC114431086</name>
</gene>
<feature type="transmembrane region" description="Helical" evidence="6">
    <location>
        <begin position="36"/>
        <end position="54"/>
    </location>
</feature>
<dbReference type="Gene3D" id="1.20.1070.10">
    <property type="entry name" value="Rhodopsin 7-helix transmembrane proteins"/>
    <property type="match status" value="1"/>
</dbReference>
<accession>A0A6P7HRB6</accession>
<feature type="transmembrane region" description="Helical" evidence="6">
    <location>
        <begin position="74"/>
        <end position="99"/>
    </location>
</feature>
<evidence type="ECO:0000259" key="7">
    <source>
        <dbReference type="PROSITE" id="PS50262"/>
    </source>
</evidence>
<evidence type="ECO:0000256" key="5">
    <source>
        <dbReference type="SAM" id="MobiDB-lite"/>
    </source>
</evidence>
<evidence type="ECO:0000313" key="8">
    <source>
        <dbReference type="Proteomes" id="UP000515145"/>
    </source>
</evidence>
<dbReference type="Proteomes" id="UP000515145">
    <property type="component" value="Unplaced"/>
</dbReference>
<keyword evidence="2 6" id="KW-0812">Transmembrane</keyword>
<feature type="transmembrane region" description="Helical" evidence="6">
    <location>
        <begin position="6"/>
        <end position="24"/>
    </location>
</feature>
<feature type="domain" description="G-protein coupled receptors family 1 profile" evidence="7">
    <location>
        <begin position="16"/>
        <end position="268"/>
    </location>
</feature>
<evidence type="ECO:0000313" key="9">
    <source>
        <dbReference type="RefSeq" id="XP_028254551.1"/>
    </source>
</evidence>
<feature type="transmembrane region" description="Helical" evidence="6">
    <location>
        <begin position="163"/>
        <end position="188"/>
    </location>
</feature>
<feature type="transmembrane region" description="Helical" evidence="6">
    <location>
        <begin position="208"/>
        <end position="229"/>
    </location>
</feature>
<feature type="transmembrane region" description="Helical" evidence="6">
    <location>
        <begin position="111"/>
        <end position="135"/>
    </location>
</feature>
<evidence type="ECO:0000256" key="1">
    <source>
        <dbReference type="ARBA" id="ARBA00004370"/>
    </source>
</evidence>
<name>A0A6P7HRB6_9TELE</name>
<dbReference type="GeneID" id="114431086"/>
<dbReference type="InterPro" id="IPR000276">
    <property type="entry name" value="GPCR_Rhodpsn"/>
</dbReference>
<evidence type="ECO:0000256" key="3">
    <source>
        <dbReference type="ARBA" id="ARBA00022989"/>
    </source>
</evidence>
<dbReference type="GO" id="GO:0016020">
    <property type="term" value="C:membrane"/>
    <property type="evidence" value="ECO:0007669"/>
    <property type="project" value="UniProtKB-SubCell"/>
</dbReference>
<reference evidence="9" key="1">
    <citation type="submission" date="2025-08" db="UniProtKB">
        <authorList>
            <consortium name="RefSeq"/>
        </authorList>
    </citation>
    <scope>IDENTIFICATION</scope>
</reference>
<dbReference type="InParanoid" id="A0A6P7HRB6"/>
<keyword evidence="3 6" id="KW-1133">Transmembrane helix</keyword>
<dbReference type="GO" id="GO:0004930">
    <property type="term" value="F:G protein-coupled receptor activity"/>
    <property type="evidence" value="ECO:0007669"/>
    <property type="project" value="InterPro"/>
</dbReference>
<dbReference type="PANTHER" id="PTHR31025:SF27">
    <property type="entry name" value="SI:CH211-193K19.2-RELATED"/>
    <property type="match status" value="1"/>
</dbReference>
<keyword evidence="8" id="KW-1185">Reference proteome</keyword>
<dbReference type="InterPro" id="IPR017452">
    <property type="entry name" value="GPCR_Rhodpsn_7TM"/>
</dbReference>
<dbReference type="PRINTS" id="PR00237">
    <property type="entry name" value="GPCRRHODOPSN"/>
</dbReference>